<name>A0A3S4ZWQ3_9PLAT</name>
<evidence type="ECO:0000313" key="2">
    <source>
        <dbReference type="EMBL" id="VEL09017.1"/>
    </source>
</evidence>
<protein>
    <submittedName>
        <fullName evidence="2">Uncharacterized protein</fullName>
    </submittedName>
</protein>
<feature type="transmembrane region" description="Helical" evidence="1">
    <location>
        <begin position="9"/>
        <end position="30"/>
    </location>
</feature>
<evidence type="ECO:0000313" key="3">
    <source>
        <dbReference type="Proteomes" id="UP000784294"/>
    </source>
</evidence>
<keyword evidence="1" id="KW-1133">Transmembrane helix</keyword>
<comment type="caution">
    <text evidence="2">The sequence shown here is derived from an EMBL/GenBank/DDBJ whole genome shotgun (WGS) entry which is preliminary data.</text>
</comment>
<evidence type="ECO:0000256" key="1">
    <source>
        <dbReference type="SAM" id="Phobius"/>
    </source>
</evidence>
<keyword evidence="3" id="KW-1185">Reference proteome</keyword>
<proteinExistence type="predicted"/>
<accession>A0A3S4ZWQ3</accession>
<gene>
    <name evidence="2" type="ORF">PXEA_LOCUS2457</name>
</gene>
<sequence length="122" mass="13572">MLLFDGEPLLFFLFSFSILDLLIGGCLWGSGESDGDSVKMYFGIVIFAIGCTSTVCFFFVLCLKKIQRRRRKRLEMEELMRIQGEVTGVVYDSGGVSGGKKNELSRKPSMMSRGIINPAAEL</sequence>
<dbReference type="AlphaFoldDB" id="A0A3S4ZWQ3"/>
<reference evidence="2" key="1">
    <citation type="submission" date="2018-11" db="EMBL/GenBank/DDBJ databases">
        <authorList>
            <consortium name="Pathogen Informatics"/>
        </authorList>
    </citation>
    <scope>NUCLEOTIDE SEQUENCE</scope>
</reference>
<organism evidence="2 3">
    <name type="scientific">Protopolystoma xenopodis</name>
    <dbReference type="NCBI Taxonomy" id="117903"/>
    <lineage>
        <taxon>Eukaryota</taxon>
        <taxon>Metazoa</taxon>
        <taxon>Spiralia</taxon>
        <taxon>Lophotrochozoa</taxon>
        <taxon>Platyhelminthes</taxon>
        <taxon>Monogenea</taxon>
        <taxon>Polyopisthocotylea</taxon>
        <taxon>Polystomatidea</taxon>
        <taxon>Polystomatidae</taxon>
        <taxon>Protopolystoma</taxon>
    </lineage>
</organism>
<dbReference type="Proteomes" id="UP000784294">
    <property type="component" value="Unassembled WGS sequence"/>
</dbReference>
<dbReference type="EMBL" id="CAAALY010005253">
    <property type="protein sequence ID" value="VEL09017.1"/>
    <property type="molecule type" value="Genomic_DNA"/>
</dbReference>
<keyword evidence="1" id="KW-0812">Transmembrane</keyword>
<feature type="transmembrane region" description="Helical" evidence="1">
    <location>
        <begin position="42"/>
        <end position="63"/>
    </location>
</feature>
<keyword evidence="1" id="KW-0472">Membrane</keyword>
<dbReference type="OrthoDB" id="6265634at2759"/>